<dbReference type="EMBL" id="BARU01029675">
    <property type="protein sequence ID" value="GAH69638.1"/>
    <property type="molecule type" value="Genomic_DNA"/>
</dbReference>
<protein>
    <submittedName>
        <fullName evidence="1">Uncharacterized protein</fullName>
    </submittedName>
</protein>
<evidence type="ECO:0000313" key="1">
    <source>
        <dbReference type="EMBL" id="GAH69638.1"/>
    </source>
</evidence>
<accession>X1JIS4</accession>
<organism evidence="1">
    <name type="scientific">marine sediment metagenome</name>
    <dbReference type="NCBI Taxonomy" id="412755"/>
    <lineage>
        <taxon>unclassified sequences</taxon>
        <taxon>metagenomes</taxon>
        <taxon>ecological metagenomes</taxon>
    </lineage>
</organism>
<comment type="caution">
    <text evidence="1">The sequence shown here is derived from an EMBL/GenBank/DDBJ whole genome shotgun (WGS) entry which is preliminary data.</text>
</comment>
<name>X1JIS4_9ZZZZ</name>
<sequence length="66" mass="7413">GDYFWGQTRGPCYVQRNVGIDTHARMKVFTTPGNIMEDADTNDIRQTIGYALTPNVSDGMVMLMLE</sequence>
<gene>
    <name evidence="1" type="ORF">S03H2_47170</name>
</gene>
<feature type="non-terminal residue" evidence="1">
    <location>
        <position position="1"/>
    </location>
</feature>
<dbReference type="AlphaFoldDB" id="X1JIS4"/>
<reference evidence="1" key="1">
    <citation type="journal article" date="2014" name="Front. Microbiol.">
        <title>High frequency of phylogenetically diverse reductive dehalogenase-homologous genes in deep subseafloor sedimentary metagenomes.</title>
        <authorList>
            <person name="Kawai M."/>
            <person name="Futagami T."/>
            <person name="Toyoda A."/>
            <person name="Takaki Y."/>
            <person name="Nishi S."/>
            <person name="Hori S."/>
            <person name="Arai W."/>
            <person name="Tsubouchi T."/>
            <person name="Morono Y."/>
            <person name="Uchiyama I."/>
            <person name="Ito T."/>
            <person name="Fujiyama A."/>
            <person name="Inagaki F."/>
            <person name="Takami H."/>
        </authorList>
    </citation>
    <scope>NUCLEOTIDE SEQUENCE</scope>
    <source>
        <strain evidence="1">Expedition CK06-06</strain>
    </source>
</reference>
<proteinExistence type="predicted"/>